<dbReference type="AlphaFoldDB" id="A0A6A3HS46"/>
<proteinExistence type="predicted"/>
<dbReference type="Proteomes" id="UP000429607">
    <property type="component" value="Unassembled WGS sequence"/>
</dbReference>
<name>A0A6A3HS46_9STRA</name>
<protein>
    <submittedName>
        <fullName evidence="2">Uncharacterized protein</fullName>
    </submittedName>
</protein>
<sequence>PSAHVLPPTCAACLKAEVAFDRVLVQDELQPLQTLIETAGNKATFSHVVKTGDEHSLKIKLGQVVQRLRDRADKEQHGLLGVAAELVRHGLDERLEPWPSWREQPKCWSSCDSTRRTCIPKQLAAMGLRDGLECINALCYLDQVALESADQNELVGSEVDKWGRLLIEVMHFSLPAMFIHTVFMCILFMEMMLMTPVLNAVTLMLLLLFLLATLMKLGVGW</sequence>
<reference evidence="2 3" key="1">
    <citation type="submission" date="2018-09" db="EMBL/GenBank/DDBJ databases">
        <title>Genomic investigation of the strawberry pathogen Phytophthora fragariae indicates pathogenicity is determined by transcriptional variation in three key races.</title>
        <authorList>
            <person name="Adams T.M."/>
            <person name="Armitage A.D."/>
            <person name="Sobczyk M.K."/>
            <person name="Bates H.J."/>
            <person name="Dunwell J.M."/>
            <person name="Nellist C.F."/>
            <person name="Harrison R.J."/>
        </authorList>
    </citation>
    <scope>NUCLEOTIDE SEQUENCE [LARGE SCALE GENOMIC DNA]</scope>
    <source>
        <strain evidence="2 3">SCRP249</strain>
    </source>
</reference>
<feature type="transmembrane region" description="Helical" evidence="1">
    <location>
        <begin position="200"/>
        <end position="219"/>
    </location>
</feature>
<keyword evidence="1" id="KW-0472">Membrane</keyword>
<feature type="transmembrane region" description="Helical" evidence="1">
    <location>
        <begin position="172"/>
        <end position="194"/>
    </location>
</feature>
<keyword evidence="1" id="KW-0812">Transmembrane</keyword>
<accession>A0A6A3HS46</accession>
<evidence type="ECO:0000313" key="2">
    <source>
        <dbReference type="EMBL" id="KAE8971204.1"/>
    </source>
</evidence>
<evidence type="ECO:0000256" key="1">
    <source>
        <dbReference type="SAM" id="Phobius"/>
    </source>
</evidence>
<keyword evidence="1" id="KW-1133">Transmembrane helix</keyword>
<gene>
    <name evidence="2" type="ORF">PR001_g26965</name>
</gene>
<comment type="caution">
    <text evidence="2">The sequence shown here is derived from an EMBL/GenBank/DDBJ whole genome shotgun (WGS) entry which is preliminary data.</text>
</comment>
<evidence type="ECO:0000313" key="3">
    <source>
        <dbReference type="Proteomes" id="UP000429607"/>
    </source>
</evidence>
<feature type="non-terminal residue" evidence="2">
    <location>
        <position position="1"/>
    </location>
</feature>
<organism evidence="2 3">
    <name type="scientific">Phytophthora rubi</name>
    <dbReference type="NCBI Taxonomy" id="129364"/>
    <lineage>
        <taxon>Eukaryota</taxon>
        <taxon>Sar</taxon>
        <taxon>Stramenopiles</taxon>
        <taxon>Oomycota</taxon>
        <taxon>Peronosporomycetes</taxon>
        <taxon>Peronosporales</taxon>
        <taxon>Peronosporaceae</taxon>
        <taxon>Phytophthora</taxon>
    </lineage>
</organism>
<dbReference type="EMBL" id="QXFV01004177">
    <property type="protein sequence ID" value="KAE8971204.1"/>
    <property type="molecule type" value="Genomic_DNA"/>
</dbReference>